<protein>
    <submittedName>
        <fullName evidence="2">Uncharacterized protein</fullName>
    </submittedName>
</protein>
<comment type="caution">
    <text evidence="2">The sequence shown here is derived from an EMBL/GenBank/DDBJ whole genome shotgun (WGS) entry which is preliminary data.</text>
</comment>
<evidence type="ECO:0000313" key="2">
    <source>
        <dbReference type="EMBL" id="KAL0434328.1"/>
    </source>
</evidence>
<sequence>MEQLEGNRGRGKLISLQELFLRMMEEYQNQPNNDQDPPLSSQCLVAPTEQQVWLSAMGCQKRGRVFGRSSNHTIAGQAQPSMSTASSPSP</sequence>
<feature type="region of interest" description="Disordered" evidence="1">
    <location>
        <begin position="70"/>
        <end position="90"/>
    </location>
</feature>
<gene>
    <name evidence="2" type="ORF">Slati_2767100</name>
</gene>
<accession>A0AAW2VYY1</accession>
<reference evidence="2" key="1">
    <citation type="submission" date="2020-06" db="EMBL/GenBank/DDBJ databases">
        <authorList>
            <person name="Li T."/>
            <person name="Hu X."/>
            <person name="Zhang T."/>
            <person name="Song X."/>
            <person name="Zhang H."/>
            <person name="Dai N."/>
            <person name="Sheng W."/>
            <person name="Hou X."/>
            <person name="Wei L."/>
        </authorList>
    </citation>
    <scope>NUCLEOTIDE SEQUENCE</scope>
    <source>
        <strain evidence="2">KEN1</strain>
        <tissue evidence="2">Leaf</tissue>
    </source>
</reference>
<name>A0AAW2VYY1_9LAMI</name>
<dbReference type="EMBL" id="JACGWN010000009">
    <property type="protein sequence ID" value="KAL0434328.1"/>
    <property type="molecule type" value="Genomic_DNA"/>
</dbReference>
<dbReference type="AlphaFoldDB" id="A0AAW2VYY1"/>
<evidence type="ECO:0000256" key="1">
    <source>
        <dbReference type="SAM" id="MobiDB-lite"/>
    </source>
</evidence>
<reference evidence="2" key="2">
    <citation type="journal article" date="2024" name="Plant">
        <title>Genomic evolution and insights into agronomic trait innovations of Sesamum species.</title>
        <authorList>
            <person name="Miao H."/>
            <person name="Wang L."/>
            <person name="Qu L."/>
            <person name="Liu H."/>
            <person name="Sun Y."/>
            <person name="Le M."/>
            <person name="Wang Q."/>
            <person name="Wei S."/>
            <person name="Zheng Y."/>
            <person name="Lin W."/>
            <person name="Duan Y."/>
            <person name="Cao H."/>
            <person name="Xiong S."/>
            <person name="Wang X."/>
            <person name="Wei L."/>
            <person name="Li C."/>
            <person name="Ma Q."/>
            <person name="Ju M."/>
            <person name="Zhao R."/>
            <person name="Li G."/>
            <person name="Mu C."/>
            <person name="Tian Q."/>
            <person name="Mei H."/>
            <person name="Zhang T."/>
            <person name="Gao T."/>
            <person name="Zhang H."/>
        </authorList>
    </citation>
    <scope>NUCLEOTIDE SEQUENCE</scope>
    <source>
        <strain evidence="2">KEN1</strain>
    </source>
</reference>
<proteinExistence type="predicted"/>
<organism evidence="2">
    <name type="scientific">Sesamum latifolium</name>
    <dbReference type="NCBI Taxonomy" id="2727402"/>
    <lineage>
        <taxon>Eukaryota</taxon>
        <taxon>Viridiplantae</taxon>
        <taxon>Streptophyta</taxon>
        <taxon>Embryophyta</taxon>
        <taxon>Tracheophyta</taxon>
        <taxon>Spermatophyta</taxon>
        <taxon>Magnoliopsida</taxon>
        <taxon>eudicotyledons</taxon>
        <taxon>Gunneridae</taxon>
        <taxon>Pentapetalae</taxon>
        <taxon>asterids</taxon>
        <taxon>lamiids</taxon>
        <taxon>Lamiales</taxon>
        <taxon>Pedaliaceae</taxon>
        <taxon>Sesamum</taxon>
    </lineage>
</organism>